<dbReference type="AlphaFoldDB" id="D3DEL6"/>
<proteinExistence type="predicted"/>
<feature type="compositionally biased region" description="Polar residues" evidence="1">
    <location>
        <begin position="63"/>
        <end position="76"/>
    </location>
</feature>
<gene>
    <name evidence="2" type="ORF">CELE_Y105C5B.1413</name>
    <name evidence="2 4" type="ORF">Y105C5B.1413</name>
</gene>
<sequence>MHCNKENVYLAGEPNRNNQNHFTTLRETLFARHNSQGPFLISSISNFAPGKFVESVGINSKNFKNHSFTSRTSNGRGSKKRAVPYEKSKKERKNGKKDEKKNEGKSEHYIFDDEDVDKVLQLIKEEPVKEKVPETPEMEAWITKKIETINGLEA</sequence>
<dbReference type="PaxDb" id="6239-Y105C5B.1413"/>
<reference evidence="2 3" key="1">
    <citation type="journal article" date="1998" name="Science">
        <title>Genome sequence of the nematode C. elegans: a platform for investigating biology.</title>
        <authorList>
            <consortium name="The C. elegans sequencing consortium"/>
            <person name="Sulson J.E."/>
            <person name="Waterston R."/>
        </authorList>
    </citation>
    <scope>NUCLEOTIDE SEQUENCE [LARGE SCALE GENOMIC DNA]</scope>
    <source>
        <strain evidence="2 3">Bristol N2</strain>
    </source>
</reference>
<dbReference type="Proteomes" id="UP000001940">
    <property type="component" value="Chromosome IV"/>
</dbReference>
<keyword evidence="3" id="KW-1185">Reference proteome</keyword>
<organism evidence="2 3">
    <name type="scientific">Caenorhabditis elegans</name>
    <dbReference type="NCBI Taxonomy" id="6239"/>
    <lineage>
        <taxon>Eukaryota</taxon>
        <taxon>Metazoa</taxon>
        <taxon>Ecdysozoa</taxon>
        <taxon>Nematoda</taxon>
        <taxon>Chromadorea</taxon>
        <taxon>Rhabditida</taxon>
        <taxon>Rhabditina</taxon>
        <taxon>Rhabditomorpha</taxon>
        <taxon>Rhabditoidea</taxon>
        <taxon>Rhabditidae</taxon>
        <taxon>Peloderinae</taxon>
        <taxon>Caenorhabditis</taxon>
    </lineage>
</organism>
<dbReference type="CTD" id="13208352"/>
<protein>
    <submittedName>
        <fullName evidence="2">Uncharacterized protein</fullName>
    </submittedName>
</protein>
<name>D3DEL6_CAEEL</name>
<dbReference type="KEGG" id="cel:CELE_Y105C5B.1413"/>
<dbReference type="GeneID" id="13208352"/>
<dbReference type="WormBase" id="Y105C5B.1413">
    <property type="protein sequence ID" value="CE44494"/>
    <property type="gene ID" value="WBGene00194929"/>
</dbReference>
<dbReference type="InParanoid" id="D3DEL6"/>
<evidence type="ECO:0000313" key="3">
    <source>
        <dbReference type="Proteomes" id="UP000001940"/>
    </source>
</evidence>
<dbReference type="HOGENOM" id="CLU_1705842_0_0_1"/>
<evidence type="ECO:0000256" key="1">
    <source>
        <dbReference type="SAM" id="MobiDB-lite"/>
    </source>
</evidence>
<dbReference type="AGR" id="WB:WBGene00194929"/>
<feature type="region of interest" description="Disordered" evidence="1">
    <location>
        <begin position="63"/>
        <end position="110"/>
    </location>
</feature>
<feature type="compositionally biased region" description="Basic and acidic residues" evidence="1">
    <location>
        <begin position="96"/>
        <end position="110"/>
    </location>
</feature>
<dbReference type="SMR" id="D3DEL6"/>
<evidence type="ECO:0000313" key="2">
    <source>
        <dbReference type="EMBL" id="CBJ25104.1"/>
    </source>
</evidence>
<dbReference type="EMBL" id="BX284604">
    <property type="protein sequence ID" value="CBJ25104.1"/>
    <property type="molecule type" value="Genomic_DNA"/>
</dbReference>
<dbReference type="RefSeq" id="NP_001255884.1">
    <property type="nucleotide sequence ID" value="NM_001268955.1"/>
</dbReference>
<evidence type="ECO:0000313" key="4">
    <source>
        <dbReference type="WormBase" id="Y105C5B.1413"/>
    </source>
</evidence>
<dbReference type="Bgee" id="WBGene00194929">
    <property type="expression patterns" value="Expressed in embryo and 2 other cell types or tissues"/>
</dbReference>
<accession>D3DEL6</accession>